<dbReference type="Pfam" id="PF09994">
    <property type="entry name" value="T6SS_Tle1-like_cat"/>
    <property type="match status" value="1"/>
</dbReference>
<dbReference type="InterPro" id="IPR029058">
    <property type="entry name" value="AB_hydrolase_fold"/>
</dbReference>
<dbReference type="Proteomes" id="UP000246352">
    <property type="component" value="Unassembled WGS sequence"/>
</dbReference>
<dbReference type="OrthoDB" id="4378831at2"/>
<keyword evidence="3" id="KW-1185">Reference proteome</keyword>
<dbReference type="PANTHER" id="PTHR33840:SF1">
    <property type="entry name" value="TLE1 PHOSPHOLIPASE DOMAIN-CONTAINING PROTEIN"/>
    <property type="match status" value="1"/>
</dbReference>
<dbReference type="AlphaFoldDB" id="A0A317PSA3"/>
<evidence type="ECO:0000313" key="3">
    <source>
        <dbReference type="Proteomes" id="UP000246352"/>
    </source>
</evidence>
<reference evidence="2 3" key="1">
    <citation type="submission" date="2018-05" db="EMBL/GenBank/DDBJ databases">
        <title>Genomic Encyclopedia of Type Strains, Phase IV (KMG-IV): sequencing the most valuable type-strain genomes for metagenomic binning, comparative biology and taxonomic classification.</title>
        <authorList>
            <person name="Goeker M."/>
        </authorList>
    </citation>
    <scope>NUCLEOTIDE SEQUENCE [LARGE SCALE GENOMIC DNA]</scope>
    <source>
        <strain evidence="2 3">DSM 16791</strain>
    </source>
</reference>
<comment type="caution">
    <text evidence="2">The sequence shown here is derived from an EMBL/GenBank/DDBJ whole genome shotgun (WGS) entry which is preliminary data.</text>
</comment>
<evidence type="ECO:0000259" key="1">
    <source>
        <dbReference type="Pfam" id="PF09994"/>
    </source>
</evidence>
<gene>
    <name evidence="2" type="ORF">DFR52_101729</name>
</gene>
<accession>A0A317PSA3</accession>
<evidence type="ECO:0000313" key="2">
    <source>
        <dbReference type="EMBL" id="PWW04039.1"/>
    </source>
</evidence>
<dbReference type="SUPFAM" id="SSF53474">
    <property type="entry name" value="alpha/beta-Hydrolases"/>
    <property type="match status" value="1"/>
</dbReference>
<protein>
    <submittedName>
        <fullName evidence="2">Uncharacterized protein (DUF2235 family)</fullName>
    </submittedName>
</protein>
<organism evidence="2 3">
    <name type="scientific">Hoeflea marina</name>
    <dbReference type="NCBI Taxonomy" id="274592"/>
    <lineage>
        <taxon>Bacteria</taxon>
        <taxon>Pseudomonadati</taxon>
        <taxon>Pseudomonadota</taxon>
        <taxon>Alphaproteobacteria</taxon>
        <taxon>Hyphomicrobiales</taxon>
        <taxon>Rhizobiaceae</taxon>
        <taxon>Hoeflea</taxon>
    </lineage>
</organism>
<proteinExistence type="predicted"/>
<feature type="domain" description="T6SS Phospholipase effector Tle1-like catalytic" evidence="1">
    <location>
        <begin position="7"/>
        <end position="295"/>
    </location>
</feature>
<dbReference type="RefSeq" id="WP_110030522.1">
    <property type="nucleotide sequence ID" value="NZ_QGTR01000001.1"/>
</dbReference>
<name>A0A317PSA3_9HYPH</name>
<dbReference type="PANTHER" id="PTHR33840">
    <property type="match status" value="1"/>
</dbReference>
<dbReference type="EMBL" id="QGTR01000001">
    <property type="protein sequence ID" value="PWW04039.1"/>
    <property type="molecule type" value="Genomic_DNA"/>
</dbReference>
<sequence length="411" mass="45660">MEAPEPKNIVICLDGTGNQIEENLSNVLKLYRTLEKNDEQLVFYDQGVGTLGQVRAWGRRWQEFRNILGLAFGLGLDGNVLKAYEFIVAHYAESGSGKATIRDRIFIFGFSRGAHTARVLAGLIYEIGILRPEQIHLAGAALTAYKQSRSTSSGAGTSGGDGYEGEGANFRRVAGTRTGSVTFLGVFDTVSSVLVPNAGGLWPPLVSEKLPHTLSNPAVRTFRHAISIDERRRMFRPDDWEQGQRFQPNIHSRGTPDPQDAVEMWFSGYHSDVGGGHARKDSGISQFPLIWMIQEAKSCGLAVFDRMADYVTGIRAFSSSTEYLYPAPDAAAKLHDSMSVWWRLLEYVPKSVHLRQWPGRRSFLGWYLPLSEPRHIPANARIHPSVRDRTTSVAGYRPGNLRGEGAERRTP</sequence>
<dbReference type="InterPro" id="IPR018712">
    <property type="entry name" value="Tle1-like_cat"/>
</dbReference>